<dbReference type="InterPro" id="IPR002559">
    <property type="entry name" value="Transposase_11"/>
</dbReference>
<accession>A0A0F8Y620</accession>
<dbReference type="AlphaFoldDB" id="A0A0F8Y620"/>
<dbReference type="Pfam" id="PF01609">
    <property type="entry name" value="DDE_Tnp_1"/>
    <property type="match status" value="1"/>
</dbReference>
<keyword evidence="4" id="KW-0233">DNA recombination</keyword>
<dbReference type="Pfam" id="PF14294">
    <property type="entry name" value="DUF4372"/>
    <property type="match status" value="1"/>
</dbReference>
<evidence type="ECO:0000256" key="4">
    <source>
        <dbReference type="ARBA" id="ARBA00023172"/>
    </source>
</evidence>
<feature type="non-terminal residue" evidence="7">
    <location>
        <position position="351"/>
    </location>
</feature>
<dbReference type="EMBL" id="LAZR01058832">
    <property type="protein sequence ID" value="KKK69065.1"/>
    <property type="molecule type" value="Genomic_DNA"/>
</dbReference>
<dbReference type="InterPro" id="IPR025399">
    <property type="entry name" value="DUF4372"/>
</dbReference>
<dbReference type="PANTHER" id="PTHR33258:SF1">
    <property type="entry name" value="TRANSPOSASE INSL FOR INSERTION SEQUENCE ELEMENT IS186A-RELATED"/>
    <property type="match status" value="1"/>
</dbReference>
<evidence type="ECO:0000313" key="7">
    <source>
        <dbReference type="EMBL" id="KKK69065.1"/>
    </source>
</evidence>
<feature type="domain" description="Transposase IS4-like" evidence="5">
    <location>
        <begin position="123"/>
        <end position="227"/>
    </location>
</feature>
<evidence type="ECO:0000259" key="5">
    <source>
        <dbReference type="Pfam" id="PF01609"/>
    </source>
</evidence>
<comment type="similarity">
    <text evidence="1">Belongs to the transposase 11 family.</text>
</comment>
<evidence type="ECO:0008006" key="8">
    <source>
        <dbReference type="Google" id="ProtNLM"/>
    </source>
</evidence>
<protein>
    <recommendedName>
        <fullName evidence="8">Transposase IS4-like domain-containing protein</fullName>
    </recommendedName>
</protein>
<reference evidence="7" key="1">
    <citation type="journal article" date="2015" name="Nature">
        <title>Complex archaea that bridge the gap between prokaryotes and eukaryotes.</title>
        <authorList>
            <person name="Spang A."/>
            <person name="Saw J.H."/>
            <person name="Jorgensen S.L."/>
            <person name="Zaremba-Niedzwiedzka K."/>
            <person name="Martijn J."/>
            <person name="Lind A.E."/>
            <person name="van Eijk R."/>
            <person name="Schleper C."/>
            <person name="Guy L."/>
            <person name="Ettema T.J."/>
        </authorList>
    </citation>
    <scope>NUCLEOTIDE SEQUENCE</scope>
</reference>
<dbReference type="NCBIfam" id="NF033592">
    <property type="entry name" value="transpos_IS4_1"/>
    <property type="match status" value="1"/>
</dbReference>
<dbReference type="GO" id="GO:0003677">
    <property type="term" value="F:DNA binding"/>
    <property type="evidence" value="ECO:0007669"/>
    <property type="project" value="UniProtKB-KW"/>
</dbReference>
<evidence type="ECO:0000256" key="3">
    <source>
        <dbReference type="ARBA" id="ARBA00023125"/>
    </source>
</evidence>
<dbReference type="PANTHER" id="PTHR33258">
    <property type="entry name" value="TRANSPOSASE INSL FOR INSERTION SEQUENCE ELEMENT IS186A-RELATED"/>
    <property type="match status" value="1"/>
</dbReference>
<comment type="caution">
    <text evidence="7">The sequence shown here is derived from an EMBL/GenBank/DDBJ whole genome shotgun (WGS) entry which is preliminary data.</text>
</comment>
<keyword evidence="2" id="KW-0815">Transposition</keyword>
<sequence length="351" mass="39496">MYTGRTIFSQLMDFLPRDDFHQCVQRYNGNHKIKTFSCFDQYLAMAFAQLTSRESLRDIEVCLRTFGTKLYHAGFRSKQISRNTLANANQIRPWQIYADFAQTLIATATELYADTDLGFDLDNTIYALDSTTIDLCLSMFPWATFRKTKAAVKMHTLLNLKGSIPEFIHISEGSVHDVNILDDLPILPSAIYLMDRGYLDFTRLFGLHQAGAFFVNCAKSNMDAHRVYSAPTDLSTGIICDETISLDRLQHVKTGRQSVRLAPGRHVIWAACDAQPMTRDVLPIKGAQRIQLVSNLVIIEVSPTTQPATQPGAGWGKTVDGVQCRLRPDKLVWKVGETPTFKADVRNQGRP</sequence>
<organism evidence="7">
    <name type="scientific">marine sediment metagenome</name>
    <dbReference type="NCBI Taxonomy" id="412755"/>
    <lineage>
        <taxon>unclassified sequences</taxon>
        <taxon>metagenomes</taxon>
        <taxon>ecological metagenomes</taxon>
    </lineage>
</organism>
<feature type="domain" description="DUF4372" evidence="6">
    <location>
        <begin position="3"/>
        <end position="76"/>
    </location>
</feature>
<name>A0A0F8Y620_9ZZZZ</name>
<evidence type="ECO:0000256" key="1">
    <source>
        <dbReference type="ARBA" id="ARBA00010075"/>
    </source>
</evidence>
<evidence type="ECO:0000256" key="2">
    <source>
        <dbReference type="ARBA" id="ARBA00022578"/>
    </source>
</evidence>
<dbReference type="GO" id="GO:0006313">
    <property type="term" value="P:DNA transposition"/>
    <property type="evidence" value="ECO:0007669"/>
    <property type="project" value="InterPro"/>
</dbReference>
<proteinExistence type="inferred from homology"/>
<dbReference type="InterPro" id="IPR012337">
    <property type="entry name" value="RNaseH-like_sf"/>
</dbReference>
<gene>
    <name evidence="7" type="ORF">LCGC14_2937770</name>
</gene>
<evidence type="ECO:0000259" key="6">
    <source>
        <dbReference type="Pfam" id="PF14294"/>
    </source>
</evidence>
<dbReference type="SUPFAM" id="SSF53098">
    <property type="entry name" value="Ribonuclease H-like"/>
    <property type="match status" value="1"/>
</dbReference>
<dbReference type="InterPro" id="IPR047952">
    <property type="entry name" value="Transpos_IS4"/>
</dbReference>
<dbReference type="GO" id="GO:0004803">
    <property type="term" value="F:transposase activity"/>
    <property type="evidence" value="ECO:0007669"/>
    <property type="project" value="InterPro"/>
</dbReference>
<keyword evidence="3" id="KW-0238">DNA-binding</keyword>